<keyword evidence="4" id="KW-1185">Reference proteome</keyword>
<dbReference type="InterPro" id="IPR011417">
    <property type="entry name" value="ANTH_dom"/>
</dbReference>
<feature type="region of interest" description="Disordered" evidence="1">
    <location>
        <begin position="266"/>
        <end position="318"/>
    </location>
</feature>
<gene>
    <name evidence="3" type="ORF">MUCCIDRAFT_83687</name>
</gene>
<dbReference type="SUPFAM" id="SSF48464">
    <property type="entry name" value="ENTH/VHS domain"/>
    <property type="match status" value="1"/>
</dbReference>
<feature type="region of interest" description="Disordered" evidence="1">
    <location>
        <begin position="416"/>
        <end position="503"/>
    </location>
</feature>
<dbReference type="GO" id="GO:0048268">
    <property type="term" value="P:clathrin coat assembly"/>
    <property type="evidence" value="ECO:0007669"/>
    <property type="project" value="InterPro"/>
</dbReference>
<protein>
    <recommendedName>
        <fullName evidence="2">ENTH domain-containing protein</fullName>
    </recommendedName>
</protein>
<dbReference type="GO" id="GO:0005905">
    <property type="term" value="C:clathrin-coated pit"/>
    <property type="evidence" value="ECO:0007669"/>
    <property type="project" value="TreeGrafter"/>
</dbReference>
<comment type="caution">
    <text evidence="3">The sequence shown here is derived from an EMBL/GenBank/DDBJ whole genome shotgun (WGS) entry which is preliminary data.</text>
</comment>
<dbReference type="InterPro" id="IPR013809">
    <property type="entry name" value="ENTH"/>
</dbReference>
<proteinExistence type="predicted"/>
<dbReference type="AlphaFoldDB" id="A0A168IGL1"/>
<organism evidence="3 4">
    <name type="scientific">Mucor lusitanicus CBS 277.49</name>
    <dbReference type="NCBI Taxonomy" id="747725"/>
    <lineage>
        <taxon>Eukaryota</taxon>
        <taxon>Fungi</taxon>
        <taxon>Fungi incertae sedis</taxon>
        <taxon>Mucoromycota</taxon>
        <taxon>Mucoromycotina</taxon>
        <taxon>Mucoromycetes</taxon>
        <taxon>Mucorales</taxon>
        <taxon>Mucorineae</taxon>
        <taxon>Mucoraceae</taxon>
        <taxon>Mucor</taxon>
    </lineage>
</organism>
<dbReference type="OrthoDB" id="44015at2759"/>
<feature type="compositionally biased region" description="Low complexity" evidence="1">
    <location>
        <begin position="488"/>
        <end position="503"/>
    </location>
</feature>
<dbReference type="Gene3D" id="1.25.40.90">
    <property type="match status" value="1"/>
</dbReference>
<dbReference type="GO" id="GO:0030136">
    <property type="term" value="C:clathrin-coated vesicle"/>
    <property type="evidence" value="ECO:0007669"/>
    <property type="project" value="InterPro"/>
</dbReference>
<dbReference type="EMBL" id="AMYB01000007">
    <property type="protein sequence ID" value="OAC99938.1"/>
    <property type="molecule type" value="Genomic_DNA"/>
</dbReference>
<dbReference type="VEuPathDB" id="FungiDB:MUCCIDRAFT_83687"/>
<feature type="domain" description="ENTH" evidence="2">
    <location>
        <begin position="1"/>
        <end position="123"/>
    </location>
</feature>
<dbReference type="Proteomes" id="UP000077051">
    <property type="component" value="Unassembled WGS sequence"/>
</dbReference>
<dbReference type="InterPro" id="IPR008942">
    <property type="entry name" value="ENTH_VHS"/>
</dbReference>
<dbReference type="GO" id="GO:0005546">
    <property type="term" value="F:phosphatidylinositol-4,5-bisphosphate binding"/>
    <property type="evidence" value="ECO:0007669"/>
    <property type="project" value="TreeGrafter"/>
</dbReference>
<dbReference type="SUPFAM" id="SSF89009">
    <property type="entry name" value="GAT-like domain"/>
    <property type="match status" value="1"/>
</dbReference>
<dbReference type="GO" id="GO:0000149">
    <property type="term" value="F:SNARE binding"/>
    <property type="evidence" value="ECO:0007669"/>
    <property type="project" value="TreeGrafter"/>
</dbReference>
<evidence type="ECO:0000259" key="2">
    <source>
        <dbReference type="PROSITE" id="PS50942"/>
    </source>
</evidence>
<feature type="compositionally biased region" description="Pro residues" evidence="1">
    <location>
        <begin position="477"/>
        <end position="487"/>
    </location>
</feature>
<dbReference type="GO" id="GO:0072583">
    <property type="term" value="P:clathrin-dependent endocytosis"/>
    <property type="evidence" value="ECO:0007669"/>
    <property type="project" value="InterPro"/>
</dbReference>
<dbReference type="PANTHER" id="PTHR22951">
    <property type="entry name" value="CLATHRIN ASSEMBLY PROTEIN"/>
    <property type="match status" value="1"/>
</dbReference>
<dbReference type="InterPro" id="IPR014712">
    <property type="entry name" value="ANTH_dom_sf"/>
</dbReference>
<dbReference type="Pfam" id="PF07651">
    <property type="entry name" value="ANTH"/>
    <property type="match status" value="1"/>
</dbReference>
<sequence length="529" mass="58866">METAVRKATRLEYRPPKEKHLQTLKNLTFENPASIDGILMNLEKRLKERSWIITYKVLVILHYLMREGNCVRVVDAVIKRPSVLDASRIKNKSHTPANVQNIYLYRAYLDERVIAFRHLRRDYVAASSSKEEGRLRHLLVKDGLLKETAALQRQMESVLKCKFYLDEKDPQITWFAYRMVIEDLLALFQAVNEGVVNILEHYFEMNKADATTALGIYKTFAQQAELTIAYLNDARKLENDIQLAIPPIKHAPLSLAAALEEYLNDGSADQVDHSQSKPVPSATQTSVQRSQSVGQQSHFQPPIQQQQAYTQPPMQNDPFSIQQQATMDAAFSTVNRQSSFSLPRQQPQNIITSPQAMSSMQAPNPFLTTMSQSPVSTSFNNSPFATISAASTSSPYAAAAAATRSSTFSPAMGHVHDSNPFRSMSMSSSQGQATGALSSMDFSPPTQQPPQQIMVAKPSPYQAFQQPQATGSNPFSPVTPPLTPNPPLNSFMSAQQQQPPVAPSNPFMAQQQFQQQNLFHTANANSSAF</sequence>
<dbReference type="GO" id="GO:0006900">
    <property type="term" value="P:vesicle budding from membrane"/>
    <property type="evidence" value="ECO:0007669"/>
    <property type="project" value="TreeGrafter"/>
</dbReference>
<dbReference type="PANTHER" id="PTHR22951:SF5">
    <property type="entry name" value="PHOSPHATIDYLINOSITOL-BINDING CLATHRIN ASSEMBLY PROTEIN LAP"/>
    <property type="match status" value="1"/>
</dbReference>
<dbReference type="GO" id="GO:0005545">
    <property type="term" value="F:1-phosphatidylinositol binding"/>
    <property type="evidence" value="ECO:0007669"/>
    <property type="project" value="InterPro"/>
</dbReference>
<dbReference type="CDD" id="cd16988">
    <property type="entry name" value="ANTH_N_YAP180"/>
    <property type="match status" value="1"/>
</dbReference>
<dbReference type="GO" id="GO:0032050">
    <property type="term" value="F:clathrin heavy chain binding"/>
    <property type="evidence" value="ECO:0007669"/>
    <property type="project" value="TreeGrafter"/>
</dbReference>
<reference evidence="3 4" key="1">
    <citation type="submission" date="2015-06" db="EMBL/GenBank/DDBJ databases">
        <title>Expansion of signal transduction pathways in fungi by whole-genome duplication.</title>
        <authorList>
            <consortium name="DOE Joint Genome Institute"/>
            <person name="Corrochano L.M."/>
            <person name="Kuo A."/>
            <person name="Marcet-Houben M."/>
            <person name="Polaino S."/>
            <person name="Salamov A."/>
            <person name="Villalobos J.M."/>
            <person name="Alvarez M.I."/>
            <person name="Avalos J."/>
            <person name="Benito E.P."/>
            <person name="Benoit I."/>
            <person name="Burger G."/>
            <person name="Camino L.P."/>
            <person name="Canovas D."/>
            <person name="Cerda-Olmedo E."/>
            <person name="Cheng J.-F."/>
            <person name="Dominguez A."/>
            <person name="Elias M."/>
            <person name="Eslava A.P."/>
            <person name="Glaser F."/>
            <person name="Grimwood J."/>
            <person name="Gutierrez G."/>
            <person name="Heitman J."/>
            <person name="Henrissat B."/>
            <person name="Iturriaga E.A."/>
            <person name="Lang B.F."/>
            <person name="Lavin J.L."/>
            <person name="Lee S."/>
            <person name="Li W."/>
            <person name="Lindquist E."/>
            <person name="Lopez-Garcia S."/>
            <person name="Luque E.M."/>
            <person name="Marcos A.T."/>
            <person name="Martin J."/>
            <person name="Mccluskey K."/>
            <person name="Medina H.R."/>
            <person name="Miralles-Duran A."/>
            <person name="Miyazaki A."/>
            <person name="Munoz-Torres E."/>
            <person name="Oguiza J.A."/>
            <person name="Ohm R."/>
            <person name="Olmedo M."/>
            <person name="Orejas M."/>
            <person name="Ortiz-Castellanos L."/>
            <person name="Pisabarro A.G."/>
            <person name="Rodriguez-Romero J."/>
            <person name="Ruiz-Herrera J."/>
            <person name="Ruiz-Vazquez R."/>
            <person name="Sanz C."/>
            <person name="Schackwitz W."/>
            <person name="Schmutz J."/>
            <person name="Shahriari M."/>
            <person name="Shelest E."/>
            <person name="Silva-Franco F."/>
            <person name="Soanes D."/>
            <person name="Syed K."/>
            <person name="Tagua V.G."/>
            <person name="Talbot N.J."/>
            <person name="Thon M."/>
            <person name="De Vries R.P."/>
            <person name="Wiebenga A."/>
            <person name="Yadav J.S."/>
            <person name="Braun E.L."/>
            <person name="Baker S."/>
            <person name="Garre V."/>
            <person name="Horwitz B."/>
            <person name="Torres-Martinez S."/>
            <person name="Idnurm A."/>
            <person name="Herrera-Estrella A."/>
            <person name="Gabaldon T."/>
            <person name="Grigoriev I.V."/>
        </authorList>
    </citation>
    <scope>NUCLEOTIDE SEQUENCE [LARGE SCALE GENOMIC DNA]</scope>
    <source>
        <strain evidence="3 4">CBS 277.49</strain>
    </source>
</reference>
<feature type="compositionally biased region" description="Polar residues" evidence="1">
    <location>
        <begin position="462"/>
        <end position="473"/>
    </location>
</feature>
<evidence type="ECO:0000313" key="4">
    <source>
        <dbReference type="Proteomes" id="UP000077051"/>
    </source>
</evidence>
<accession>A0A168IGL1</accession>
<feature type="compositionally biased region" description="Low complexity" evidence="1">
    <location>
        <begin position="281"/>
        <end position="314"/>
    </location>
</feature>
<evidence type="ECO:0000256" key="1">
    <source>
        <dbReference type="SAM" id="MobiDB-lite"/>
    </source>
</evidence>
<name>A0A168IGL1_MUCCL</name>
<dbReference type="SMART" id="SM00273">
    <property type="entry name" value="ENTH"/>
    <property type="match status" value="1"/>
</dbReference>
<dbReference type="Gene3D" id="1.20.58.150">
    <property type="entry name" value="ANTH domain"/>
    <property type="match status" value="1"/>
</dbReference>
<dbReference type="InterPro" id="IPR045192">
    <property type="entry name" value="AP180-like"/>
</dbReference>
<dbReference type="STRING" id="747725.A0A168IGL1"/>
<dbReference type="PROSITE" id="PS50942">
    <property type="entry name" value="ENTH"/>
    <property type="match status" value="1"/>
</dbReference>
<feature type="compositionally biased region" description="Polar residues" evidence="1">
    <location>
        <begin position="430"/>
        <end position="451"/>
    </location>
</feature>
<evidence type="ECO:0000313" key="3">
    <source>
        <dbReference type="EMBL" id="OAC99938.1"/>
    </source>
</evidence>